<comment type="caution">
    <text evidence="13">The sequence shown here is derived from an EMBL/GenBank/DDBJ whole genome shotgun (WGS) entry which is preliminary data.</text>
</comment>
<dbReference type="RefSeq" id="WP_193638923.1">
    <property type="nucleotide sequence ID" value="NZ_JADCSA010000013.1"/>
</dbReference>
<dbReference type="InterPro" id="IPR009010">
    <property type="entry name" value="Asp_de-COase-like_dom_sf"/>
</dbReference>
<evidence type="ECO:0000256" key="3">
    <source>
        <dbReference type="ARBA" id="ARBA00010312"/>
    </source>
</evidence>
<keyword evidence="8" id="KW-0408">Iron</keyword>
<evidence type="ECO:0000256" key="8">
    <source>
        <dbReference type="ARBA" id="ARBA00023004"/>
    </source>
</evidence>
<evidence type="ECO:0000256" key="7">
    <source>
        <dbReference type="ARBA" id="ARBA00023002"/>
    </source>
</evidence>
<feature type="domain" description="Molybdopterin dinucleotide-binding" evidence="12">
    <location>
        <begin position="647"/>
        <end position="752"/>
    </location>
</feature>
<feature type="domain" description="Molybdopterin oxidoreductase" evidence="11">
    <location>
        <begin position="120"/>
        <end position="493"/>
    </location>
</feature>
<dbReference type="InterPro" id="IPR050123">
    <property type="entry name" value="Prok_molybdopt-oxidoreductase"/>
</dbReference>
<sequence length="764" mass="82579">MKRPSDDVDESRLEVGPPADAAAGVTGVRVALEHAVGQMGATRAASALTKLNQADGFDCQGCAWPDPAPGERAHAEFCENGAKAVAEEATKAHVDRDFFAAHSVEDLRGRSEYWLGKQGRIVEPVVLRPGASHYEPIDWGEAFGLVAEHLRALDDPDRAAFYTSGKTSNEAAFVYQLFVRSLGTNNLPDCSNMCHESSGTALTDTIGVGKGSVTLGDIHDAELIVVMGQNPGTNHPRMLSALEVAKRNGARIVSINPLREPGTMRFKNPQKPRGVIGKGTDLADLHVPVRINGDLALFQAVGAALLEADERGEQVLDHDFIAAHTEGFEAWADHLRGLDLEAVHRATGIDEATIAAVVDEFKRSRRTVICWAMGITQHKNAVATIKEIVNVALAQGNIGKPGAGVCPVRGHSNVQGDRTMGIWERSPDAFLDALDAEFSITSPREHGFDTVATIEALRDGHLDVFFAMGGNFVSAAPDTAVVEAAMANAALTVHVATKLNRSHLAHGRTALILPPLGRSEKDRTGGREQRVTVEDSMSAVHASRGPLEPASPELRSEVDIVCSLALATFGEGHVVPWDAMRRDYSEIRRRIGRVVPGCEGYEELVDRPGGFTLPHPPRDSRTFPTARGKAVFSPSPLEVLDVPDGHLLLQTLRSHDQFNTTIYGLDDRYRGITGGRRVVFVHPDDLRDAGLADGDRVDLVSLWRGVERRAADFRVVPYDQPRGCAAAYYPETNPLVPLDHMADGSRQPASKSIIIRLEPRKAVA</sequence>
<dbReference type="SUPFAM" id="SSF50692">
    <property type="entry name" value="ADC-like"/>
    <property type="match status" value="1"/>
</dbReference>
<evidence type="ECO:0000256" key="4">
    <source>
        <dbReference type="ARBA" id="ARBA00022485"/>
    </source>
</evidence>
<evidence type="ECO:0000313" key="14">
    <source>
        <dbReference type="Proteomes" id="UP000756387"/>
    </source>
</evidence>
<evidence type="ECO:0000256" key="6">
    <source>
        <dbReference type="ARBA" id="ARBA00022723"/>
    </source>
</evidence>
<keyword evidence="5" id="KW-0500">Molybdenum</keyword>
<dbReference type="InterPro" id="IPR010046">
    <property type="entry name" value="Mopterin_OxRdtse_a_bac"/>
</dbReference>
<dbReference type="SUPFAM" id="SSF53706">
    <property type="entry name" value="Formate dehydrogenase/DMSO reductase, domains 1-3"/>
    <property type="match status" value="1"/>
</dbReference>
<evidence type="ECO:0000256" key="9">
    <source>
        <dbReference type="ARBA" id="ARBA00023014"/>
    </source>
</evidence>
<feature type="region of interest" description="Disordered" evidence="10">
    <location>
        <begin position="516"/>
        <end position="551"/>
    </location>
</feature>
<dbReference type="CDD" id="cd02767">
    <property type="entry name" value="MopB_ydeP"/>
    <property type="match status" value="1"/>
</dbReference>
<accession>A0ABR9RVH0</accession>
<proteinExistence type="inferred from homology"/>
<dbReference type="Proteomes" id="UP000756387">
    <property type="component" value="Unassembled WGS sequence"/>
</dbReference>
<dbReference type="PANTHER" id="PTHR43105:SF4">
    <property type="entry name" value="PROTEIN YDEP"/>
    <property type="match status" value="1"/>
</dbReference>
<dbReference type="CDD" id="cd02787">
    <property type="entry name" value="MopB_CT_ydeP"/>
    <property type="match status" value="1"/>
</dbReference>
<dbReference type="Gene3D" id="3.40.50.740">
    <property type="match status" value="1"/>
</dbReference>
<dbReference type="PANTHER" id="PTHR43105">
    <property type="entry name" value="RESPIRATORY NITRATE REDUCTASE"/>
    <property type="match status" value="1"/>
</dbReference>
<dbReference type="Gene3D" id="3.40.228.10">
    <property type="entry name" value="Dimethylsulfoxide Reductase, domain 2"/>
    <property type="match status" value="1"/>
</dbReference>
<comment type="similarity">
    <text evidence="3">Belongs to the prokaryotic molybdopterin-containing oxidoreductase family.</text>
</comment>
<dbReference type="Pfam" id="PF00384">
    <property type="entry name" value="Molybdopterin"/>
    <property type="match status" value="1"/>
</dbReference>
<keyword evidence="14" id="KW-1185">Reference proteome</keyword>
<comment type="cofactor">
    <cofactor evidence="1">
        <name>Mo-bis(molybdopterin guanine dinucleotide)</name>
        <dbReference type="ChEBI" id="CHEBI:60539"/>
    </cofactor>
</comment>
<organism evidence="13 14">
    <name type="scientific">Nocardioides malaquae</name>
    <dbReference type="NCBI Taxonomy" id="2773426"/>
    <lineage>
        <taxon>Bacteria</taxon>
        <taxon>Bacillati</taxon>
        <taxon>Actinomycetota</taxon>
        <taxon>Actinomycetes</taxon>
        <taxon>Propionibacteriales</taxon>
        <taxon>Nocardioidaceae</taxon>
        <taxon>Nocardioides</taxon>
    </lineage>
</organism>
<keyword evidence="6" id="KW-0479">Metal-binding</keyword>
<keyword evidence="4" id="KW-0004">4Fe-4S</keyword>
<evidence type="ECO:0000256" key="5">
    <source>
        <dbReference type="ARBA" id="ARBA00022505"/>
    </source>
</evidence>
<dbReference type="InterPro" id="IPR037951">
    <property type="entry name" value="MopB_CT_YdeP"/>
</dbReference>
<dbReference type="InterPro" id="IPR006657">
    <property type="entry name" value="MoPterin_dinucl-bd_dom"/>
</dbReference>
<protein>
    <submittedName>
        <fullName evidence="13">FdhF/YdeP family oxidoreductase</fullName>
    </submittedName>
</protein>
<keyword evidence="9" id="KW-0411">Iron-sulfur</keyword>
<dbReference type="NCBIfam" id="TIGR01701">
    <property type="entry name" value="Fdhalpha-like"/>
    <property type="match status" value="1"/>
</dbReference>
<gene>
    <name evidence="13" type="ORF">IEQ44_13145</name>
</gene>
<dbReference type="EMBL" id="JADCSA010000013">
    <property type="protein sequence ID" value="MBE7325598.1"/>
    <property type="molecule type" value="Genomic_DNA"/>
</dbReference>
<evidence type="ECO:0000256" key="1">
    <source>
        <dbReference type="ARBA" id="ARBA00001942"/>
    </source>
</evidence>
<reference evidence="13 14" key="1">
    <citation type="submission" date="2020-10" db="EMBL/GenBank/DDBJ databases">
        <title>Nocardioides sp. isolated from sludge.</title>
        <authorList>
            <person name="Zhang X."/>
        </authorList>
    </citation>
    <scope>NUCLEOTIDE SEQUENCE [LARGE SCALE GENOMIC DNA]</scope>
    <source>
        <strain evidence="13 14">Y6</strain>
    </source>
</reference>
<evidence type="ECO:0000259" key="12">
    <source>
        <dbReference type="Pfam" id="PF01568"/>
    </source>
</evidence>
<dbReference type="InterPro" id="IPR041953">
    <property type="entry name" value="YdeP_MopB"/>
</dbReference>
<dbReference type="PIRSF" id="PIRSF000144">
    <property type="entry name" value="CbbBc"/>
    <property type="match status" value="1"/>
</dbReference>
<evidence type="ECO:0000256" key="2">
    <source>
        <dbReference type="ARBA" id="ARBA00001966"/>
    </source>
</evidence>
<dbReference type="Pfam" id="PF01568">
    <property type="entry name" value="Molydop_binding"/>
    <property type="match status" value="1"/>
</dbReference>
<keyword evidence="7" id="KW-0560">Oxidoreductase</keyword>
<evidence type="ECO:0000256" key="10">
    <source>
        <dbReference type="SAM" id="MobiDB-lite"/>
    </source>
</evidence>
<name>A0ABR9RVH0_9ACTN</name>
<evidence type="ECO:0000259" key="11">
    <source>
        <dbReference type="Pfam" id="PF00384"/>
    </source>
</evidence>
<dbReference type="InterPro" id="IPR006656">
    <property type="entry name" value="Mopterin_OxRdtase"/>
</dbReference>
<feature type="compositionally biased region" description="Basic and acidic residues" evidence="10">
    <location>
        <begin position="518"/>
        <end position="533"/>
    </location>
</feature>
<evidence type="ECO:0000313" key="13">
    <source>
        <dbReference type="EMBL" id="MBE7325598.1"/>
    </source>
</evidence>
<comment type="cofactor">
    <cofactor evidence="2">
        <name>[4Fe-4S] cluster</name>
        <dbReference type="ChEBI" id="CHEBI:49883"/>
    </cofactor>
</comment>